<organism evidence="2 3">
    <name type="scientific">Burkholderia cenocepacia</name>
    <dbReference type="NCBI Taxonomy" id="95486"/>
    <lineage>
        <taxon>Bacteria</taxon>
        <taxon>Pseudomonadati</taxon>
        <taxon>Pseudomonadota</taxon>
        <taxon>Betaproteobacteria</taxon>
        <taxon>Burkholderiales</taxon>
        <taxon>Burkholderiaceae</taxon>
        <taxon>Burkholderia</taxon>
        <taxon>Burkholderia cepacia complex</taxon>
    </lineage>
</organism>
<dbReference type="RefSeq" id="WP_154233672.1">
    <property type="nucleotide sequence ID" value="NZ_CADEQA010000018.1"/>
</dbReference>
<dbReference type="GeneID" id="99787145"/>
<dbReference type="AlphaFoldDB" id="A0AAW4TUF2"/>
<feature type="region of interest" description="Disordered" evidence="1">
    <location>
        <begin position="1"/>
        <end position="21"/>
    </location>
</feature>
<gene>
    <name evidence="2" type="ORF">LGN22_31465</name>
</gene>
<evidence type="ECO:0000313" key="3">
    <source>
        <dbReference type="Proteomes" id="UP001199070"/>
    </source>
</evidence>
<dbReference type="Proteomes" id="UP001199070">
    <property type="component" value="Unassembled WGS sequence"/>
</dbReference>
<comment type="caution">
    <text evidence="2">The sequence shown here is derived from an EMBL/GenBank/DDBJ whole genome shotgun (WGS) entry which is preliminary data.</text>
</comment>
<accession>A0AAW4TUF2</accession>
<dbReference type="EMBL" id="JAIZTC010000012">
    <property type="protein sequence ID" value="MCA8383437.1"/>
    <property type="molecule type" value="Genomic_DNA"/>
</dbReference>
<reference evidence="2" key="1">
    <citation type="submission" date="2023-08" db="EMBL/GenBank/DDBJ databases">
        <title>A collection of bacterial strains from the Burkholderia cepacia Research Laboratory and Repository.</title>
        <authorList>
            <person name="Lipuma J."/>
            <person name="Spilker T."/>
        </authorList>
    </citation>
    <scope>NUCLEOTIDE SEQUENCE</scope>
    <source>
        <strain evidence="2">AU0862</strain>
    </source>
</reference>
<sequence length="69" mass="7845">MKESFSAAKTPAKAIPSPFNQQRKNANDGLFEKTAADYVKVIMVYCPLWIFRMSVNWPVQNGRARVVLN</sequence>
<evidence type="ECO:0000313" key="2">
    <source>
        <dbReference type="EMBL" id="MCA8383437.1"/>
    </source>
</evidence>
<proteinExistence type="predicted"/>
<name>A0AAW4TUF2_9BURK</name>
<evidence type="ECO:0000256" key="1">
    <source>
        <dbReference type="SAM" id="MobiDB-lite"/>
    </source>
</evidence>
<protein>
    <submittedName>
        <fullName evidence="2">Uncharacterized protein</fullName>
    </submittedName>
</protein>